<evidence type="ECO:0000256" key="3">
    <source>
        <dbReference type="SAM" id="Phobius"/>
    </source>
</evidence>
<dbReference type="EMBL" id="BTSX01000001">
    <property type="protein sequence ID" value="GMS79376.1"/>
    <property type="molecule type" value="Genomic_DNA"/>
</dbReference>
<gene>
    <name evidence="4" type="ORF">PENTCL1PPCAC_1551</name>
</gene>
<dbReference type="Gene3D" id="3.40.50.1240">
    <property type="entry name" value="Phosphoglycerate mutase-like"/>
    <property type="match status" value="1"/>
</dbReference>
<evidence type="ECO:0000256" key="1">
    <source>
        <dbReference type="ARBA" id="ARBA00000032"/>
    </source>
</evidence>
<evidence type="ECO:0000313" key="4">
    <source>
        <dbReference type="EMBL" id="GMS79376.1"/>
    </source>
</evidence>
<protein>
    <recommendedName>
        <fullName evidence="6">Phosphatase</fullName>
    </recommendedName>
</protein>
<name>A0AAV5S8K3_9BILA</name>
<dbReference type="InterPro" id="IPR050645">
    <property type="entry name" value="Histidine_acid_phosphatase"/>
</dbReference>
<organism evidence="4 5">
    <name type="scientific">Pristionchus entomophagus</name>
    <dbReference type="NCBI Taxonomy" id="358040"/>
    <lineage>
        <taxon>Eukaryota</taxon>
        <taxon>Metazoa</taxon>
        <taxon>Ecdysozoa</taxon>
        <taxon>Nematoda</taxon>
        <taxon>Chromadorea</taxon>
        <taxon>Rhabditida</taxon>
        <taxon>Rhabditina</taxon>
        <taxon>Diplogasteromorpha</taxon>
        <taxon>Diplogasteroidea</taxon>
        <taxon>Neodiplogasteridae</taxon>
        <taxon>Pristionchus</taxon>
    </lineage>
</organism>
<keyword evidence="3" id="KW-0472">Membrane</keyword>
<evidence type="ECO:0008006" key="6">
    <source>
        <dbReference type="Google" id="ProtNLM"/>
    </source>
</evidence>
<accession>A0AAV5S8K3</accession>
<dbReference type="InterPro" id="IPR029033">
    <property type="entry name" value="His_PPase_superfam"/>
</dbReference>
<dbReference type="AlphaFoldDB" id="A0AAV5S8K3"/>
<keyword evidence="3" id="KW-1133">Transmembrane helix</keyword>
<dbReference type="InterPro" id="IPR000560">
    <property type="entry name" value="His_Pase_clade-2"/>
</dbReference>
<dbReference type="PANTHER" id="PTHR11567">
    <property type="entry name" value="ACID PHOSPHATASE-RELATED"/>
    <property type="match status" value="1"/>
</dbReference>
<evidence type="ECO:0000256" key="2">
    <source>
        <dbReference type="ARBA" id="ARBA00005375"/>
    </source>
</evidence>
<comment type="catalytic activity">
    <reaction evidence="1">
        <text>a phosphate monoester + H2O = an alcohol + phosphate</text>
        <dbReference type="Rhea" id="RHEA:15017"/>
        <dbReference type="ChEBI" id="CHEBI:15377"/>
        <dbReference type="ChEBI" id="CHEBI:30879"/>
        <dbReference type="ChEBI" id="CHEBI:43474"/>
        <dbReference type="ChEBI" id="CHEBI:67140"/>
        <dbReference type="EC" id="3.1.3.2"/>
    </reaction>
</comment>
<comment type="caution">
    <text evidence="4">The sequence shown here is derived from an EMBL/GenBank/DDBJ whole genome shotgun (WGS) entry which is preliminary data.</text>
</comment>
<dbReference type="CDD" id="cd07061">
    <property type="entry name" value="HP_HAP_like"/>
    <property type="match status" value="1"/>
</dbReference>
<evidence type="ECO:0000313" key="5">
    <source>
        <dbReference type="Proteomes" id="UP001432027"/>
    </source>
</evidence>
<feature type="transmembrane region" description="Helical" evidence="3">
    <location>
        <begin position="20"/>
        <end position="40"/>
    </location>
</feature>
<proteinExistence type="inferred from homology"/>
<dbReference type="PROSITE" id="PS00616">
    <property type="entry name" value="HIS_ACID_PHOSPHAT_1"/>
    <property type="match status" value="1"/>
</dbReference>
<reference evidence="4" key="1">
    <citation type="submission" date="2023-10" db="EMBL/GenBank/DDBJ databases">
        <title>Genome assembly of Pristionchus species.</title>
        <authorList>
            <person name="Yoshida K."/>
            <person name="Sommer R.J."/>
        </authorList>
    </citation>
    <scope>NUCLEOTIDE SEQUENCE</scope>
    <source>
        <strain evidence="4">RS0144</strain>
    </source>
</reference>
<dbReference type="GO" id="GO:0003993">
    <property type="term" value="F:acid phosphatase activity"/>
    <property type="evidence" value="ECO:0007669"/>
    <property type="project" value="UniProtKB-EC"/>
</dbReference>
<sequence>RTLILHAPSTENGPSLHRLLVSTMFLLASTFLFSTLLSVVHAEERLVFAQTLWRHGLRIPTSTYASDPYQESFWGVPWGELVTRGMEQHFEQGQRLRRRYTEETGLLPTKYSRYDTYVRSADMSRCIESAMSNMAAFYSDSPTFPSDKNGWPSGWTPVPVHTVPHDEDRELEAGVKCPRVDQLKKAREKLPVFQDFLASKWALFATINANAGEDFDVSMKTIYHFVDILKVERDDFNLTMPDWVTDEFYYNLTRAYYEGYDFTEGAAGFGVPEDTEILRLRGGFMLKEFIDNMNDVVNNATTNTYAAYSGHDSIVRALLLSLHVKDVTVGPGNPDYASTISCELWMRNQEYYVKMLYAPNFESDLIDFTSFLPMKCVDGFCALSDFLNYTALYIPNGAEDCNKQ</sequence>
<keyword evidence="3" id="KW-0812">Transmembrane</keyword>
<comment type="similarity">
    <text evidence="2">Belongs to the histidine acid phosphatase family.</text>
</comment>
<feature type="non-terminal residue" evidence="4">
    <location>
        <position position="1"/>
    </location>
</feature>
<dbReference type="Proteomes" id="UP001432027">
    <property type="component" value="Unassembled WGS sequence"/>
</dbReference>
<keyword evidence="5" id="KW-1185">Reference proteome</keyword>
<dbReference type="InterPro" id="IPR033379">
    <property type="entry name" value="Acid_Pase_AS"/>
</dbReference>
<dbReference type="Pfam" id="PF00328">
    <property type="entry name" value="His_Phos_2"/>
    <property type="match status" value="1"/>
</dbReference>
<dbReference type="PANTHER" id="PTHR11567:SF210">
    <property type="entry name" value="ACID PHOSPHATASE 5-RELATED"/>
    <property type="match status" value="1"/>
</dbReference>
<dbReference type="SUPFAM" id="SSF53254">
    <property type="entry name" value="Phosphoglycerate mutase-like"/>
    <property type="match status" value="1"/>
</dbReference>